<keyword evidence="3" id="KW-1185">Reference proteome</keyword>
<organism evidence="2 3">
    <name type="scientific">Tenebrio molitor</name>
    <name type="common">Yellow mealworm beetle</name>
    <dbReference type="NCBI Taxonomy" id="7067"/>
    <lineage>
        <taxon>Eukaryota</taxon>
        <taxon>Metazoa</taxon>
        <taxon>Ecdysozoa</taxon>
        <taxon>Arthropoda</taxon>
        <taxon>Hexapoda</taxon>
        <taxon>Insecta</taxon>
        <taxon>Pterygota</taxon>
        <taxon>Neoptera</taxon>
        <taxon>Endopterygota</taxon>
        <taxon>Coleoptera</taxon>
        <taxon>Polyphaga</taxon>
        <taxon>Cucujiformia</taxon>
        <taxon>Tenebrionidae</taxon>
        <taxon>Tenebrio</taxon>
    </lineage>
</organism>
<reference evidence="2" key="2">
    <citation type="submission" date="2021-08" db="EMBL/GenBank/DDBJ databases">
        <authorList>
            <person name="Eriksson T."/>
        </authorList>
    </citation>
    <scope>NUCLEOTIDE SEQUENCE</scope>
    <source>
        <strain evidence="2">Stoneville</strain>
        <tissue evidence="2">Whole head</tissue>
    </source>
</reference>
<accession>A0A8J6HEQ7</accession>
<dbReference type="AlphaFoldDB" id="A0A8J6HEQ7"/>
<protein>
    <submittedName>
        <fullName evidence="2">Uncharacterized protein</fullName>
    </submittedName>
</protein>
<sequence length="121" mass="13481">MTTNSTHCEHEGVDFLPDLLVRQAVLAFFVGFQQEVQEGQPLLFTQQFVLFAQFLLDVPACREIIPKRPSLKATTAKLDFAACFRALRGPSLGRSVASRGSHDKKPVTMMRHEEGNYAEGS</sequence>
<evidence type="ECO:0000313" key="2">
    <source>
        <dbReference type="EMBL" id="KAH0817420.1"/>
    </source>
</evidence>
<dbReference type="EMBL" id="JABDTM020019538">
    <property type="protein sequence ID" value="KAH0817420.1"/>
    <property type="molecule type" value="Genomic_DNA"/>
</dbReference>
<evidence type="ECO:0000313" key="3">
    <source>
        <dbReference type="Proteomes" id="UP000719412"/>
    </source>
</evidence>
<evidence type="ECO:0000256" key="1">
    <source>
        <dbReference type="SAM" id="MobiDB-lite"/>
    </source>
</evidence>
<proteinExistence type="predicted"/>
<reference evidence="2" key="1">
    <citation type="journal article" date="2020" name="J Insects Food Feed">
        <title>The yellow mealworm (Tenebrio molitor) genome: a resource for the emerging insects as food and feed industry.</title>
        <authorList>
            <person name="Eriksson T."/>
            <person name="Andere A."/>
            <person name="Kelstrup H."/>
            <person name="Emery V."/>
            <person name="Picard C."/>
        </authorList>
    </citation>
    <scope>NUCLEOTIDE SEQUENCE</scope>
    <source>
        <strain evidence="2">Stoneville</strain>
        <tissue evidence="2">Whole head</tissue>
    </source>
</reference>
<gene>
    <name evidence="2" type="ORF">GEV33_005371</name>
</gene>
<name>A0A8J6HEQ7_TENMO</name>
<feature type="region of interest" description="Disordered" evidence="1">
    <location>
        <begin position="92"/>
        <end position="121"/>
    </location>
</feature>
<feature type="compositionally biased region" description="Basic and acidic residues" evidence="1">
    <location>
        <begin position="100"/>
        <end position="115"/>
    </location>
</feature>
<dbReference type="Proteomes" id="UP000719412">
    <property type="component" value="Unassembled WGS sequence"/>
</dbReference>
<comment type="caution">
    <text evidence="2">The sequence shown here is derived from an EMBL/GenBank/DDBJ whole genome shotgun (WGS) entry which is preliminary data.</text>
</comment>